<feature type="transmembrane region" description="Helical" evidence="7">
    <location>
        <begin position="12"/>
        <end position="37"/>
    </location>
</feature>
<protein>
    <submittedName>
        <fullName evidence="8">Type IV secretion system protein VirD4</fullName>
    </submittedName>
</protein>
<dbReference type="EMBL" id="JAAOZC010000010">
    <property type="protein sequence ID" value="NIJ09350.1"/>
    <property type="molecule type" value="Genomic_DNA"/>
</dbReference>
<dbReference type="InterPro" id="IPR051539">
    <property type="entry name" value="T4SS-coupling_protein"/>
</dbReference>
<dbReference type="RefSeq" id="WP_243843487.1">
    <property type="nucleotide sequence ID" value="NZ_JAAOZC010000010.1"/>
</dbReference>
<evidence type="ECO:0000256" key="1">
    <source>
        <dbReference type="ARBA" id="ARBA00004651"/>
    </source>
</evidence>
<evidence type="ECO:0000256" key="4">
    <source>
        <dbReference type="ARBA" id="ARBA00022692"/>
    </source>
</evidence>
<evidence type="ECO:0000256" key="2">
    <source>
        <dbReference type="ARBA" id="ARBA00008806"/>
    </source>
</evidence>
<dbReference type="PANTHER" id="PTHR37937:SF1">
    <property type="entry name" value="CONJUGATIVE TRANSFER: DNA TRANSPORT"/>
    <property type="match status" value="1"/>
</dbReference>
<keyword evidence="5 7" id="KW-1133">Transmembrane helix</keyword>
<evidence type="ECO:0000256" key="3">
    <source>
        <dbReference type="ARBA" id="ARBA00022475"/>
    </source>
</evidence>
<keyword evidence="6 7" id="KW-0472">Membrane</keyword>
<evidence type="ECO:0000313" key="8">
    <source>
        <dbReference type="EMBL" id="NIJ09350.1"/>
    </source>
</evidence>
<comment type="subcellular location">
    <subcellularLocation>
        <location evidence="1">Cell membrane</location>
        <topology evidence="1">Multi-pass membrane protein</topology>
    </subcellularLocation>
</comment>
<dbReference type="InterPro" id="IPR003688">
    <property type="entry name" value="TraG/VirD4"/>
</dbReference>
<sequence>MIRIPGNHPPTKALAVAAILTVAVAAWIVLTVAIALVDLNQLSAHFQVRAVPSWLWYYRHDPHLQASLGRGALWGGLGVLFGALLLIWDRGRKPLHGAARFANEREIEGAGLRGTTGILLGRLRGRFVVAGQEAHVLLEAPTGSGKGVGIVIPNLLNWSGSVVTLDIKQENYQKTAGFRAEHGQHVFLFDPLDPDQLSARYNPLGYIDRRDPVHVVDELQKIAGMLFPLPERGEAFWAEAARTAFIGVGAYVAATAELPFTIGQIYRDLTTGDPKARLPALIDQRAQAGRPLSTPCVAALMDFTSASDNTFSGIKQTVTTKLGLWLNPHVDAATAASDFDLRRLRTERMSIYLGASPNNIERVAPLYNLIFQQLVDLNSDPSIGDFDPASQERVLVLLDEFARLGKAPMIVAAIAYIRSFGLNFLIVVQTRAQLRRLNGDDGAEEIVANCDAQVVYTPGTLRDAKEISERLGTHGQAARSKNRALGMFAKGGNSVSESEQSRALMLPQEVEAMPLSDVLIFKRGIPAIKVTKIIYYKMKEFTDRLQPPPRTIAPALNTPQAIGWVDRIPIEEGARPMGTCRLTEDQADGLEAIPVDALVIDSDIDPFAAIDRGEDPEEATRRWMMAAINASADEPERV</sequence>
<gene>
    <name evidence="8" type="ORF">FHS31_002982</name>
</gene>
<dbReference type="Proteomes" id="UP000727456">
    <property type="component" value="Unassembled WGS sequence"/>
</dbReference>
<feature type="transmembrane region" description="Helical" evidence="7">
    <location>
        <begin position="71"/>
        <end position="88"/>
    </location>
</feature>
<dbReference type="PANTHER" id="PTHR37937">
    <property type="entry name" value="CONJUGATIVE TRANSFER: DNA TRANSPORT"/>
    <property type="match status" value="1"/>
</dbReference>
<evidence type="ECO:0000256" key="6">
    <source>
        <dbReference type="ARBA" id="ARBA00023136"/>
    </source>
</evidence>
<comment type="caution">
    <text evidence="8">The sequence shown here is derived from an EMBL/GenBank/DDBJ whole genome shotgun (WGS) entry which is preliminary data.</text>
</comment>
<dbReference type="InterPro" id="IPR027417">
    <property type="entry name" value="P-loop_NTPase"/>
</dbReference>
<dbReference type="SUPFAM" id="SSF52540">
    <property type="entry name" value="P-loop containing nucleoside triphosphate hydrolases"/>
    <property type="match status" value="1"/>
</dbReference>
<reference evidence="8 9" key="1">
    <citation type="submission" date="2020-03" db="EMBL/GenBank/DDBJ databases">
        <title>Genomic Encyclopedia of Type Strains, Phase III (KMG-III): the genomes of soil and plant-associated and newly described type strains.</title>
        <authorList>
            <person name="Whitman W."/>
        </authorList>
    </citation>
    <scope>NUCLEOTIDE SEQUENCE [LARGE SCALE GENOMIC DNA]</scope>
    <source>
        <strain evidence="8 9">CECT 8804</strain>
    </source>
</reference>
<comment type="similarity">
    <text evidence="2">Belongs to the VirD4/TraG family.</text>
</comment>
<keyword evidence="3" id="KW-1003">Cell membrane</keyword>
<keyword evidence="9" id="KW-1185">Reference proteome</keyword>
<dbReference type="Pfam" id="PF02534">
    <property type="entry name" value="T4SS-DNA_transf"/>
    <property type="match status" value="1"/>
</dbReference>
<dbReference type="CDD" id="cd01127">
    <property type="entry name" value="TrwB_TraG_TraD_VirD4"/>
    <property type="match status" value="1"/>
</dbReference>
<evidence type="ECO:0000256" key="7">
    <source>
        <dbReference type="SAM" id="Phobius"/>
    </source>
</evidence>
<accession>A0ABX0TY52</accession>
<evidence type="ECO:0000313" key="9">
    <source>
        <dbReference type="Proteomes" id="UP000727456"/>
    </source>
</evidence>
<keyword evidence="4 7" id="KW-0812">Transmembrane</keyword>
<evidence type="ECO:0000256" key="5">
    <source>
        <dbReference type="ARBA" id="ARBA00022989"/>
    </source>
</evidence>
<dbReference type="Gene3D" id="3.40.50.300">
    <property type="entry name" value="P-loop containing nucleotide triphosphate hydrolases"/>
    <property type="match status" value="1"/>
</dbReference>
<name>A0ABX0TY52_9SPHN</name>
<proteinExistence type="inferred from homology"/>
<organism evidence="8 9">
    <name type="scientific">Sphingomonas vulcanisoli</name>
    <dbReference type="NCBI Taxonomy" id="1658060"/>
    <lineage>
        <taxon>Bacteria</taxon>
        <taxon>Pseudomonadati</taxon>
        <taxon>Pseudomonadota</taxon>
        <taxon>Alphaproteobacteria</taxon>
        <taxon>Sphingomonadales</taxon>
        <taxon>Sphingomonadaceae</taxon>
        <taxon>Sphingomonas</taxon>
    </lineage>
</organism>